<accession>A0ABR3PFR5</accession>
<dbReference type="InterPro" id="IPR002401">
    <property type="entry name" value="Cyt_P450_E_grp-I"/>
</dbReference>
<protein>
    <recommendedName>
        <fullName evidence="7">Cytochrome P450</fullName>
    </recommendedName>
</protein>
<dbReference type="InterPro" id="IPR001128">
    <property type="entry name" value="Cyt_P450"/>
</dbReference>
<comment type="caution">
    <text evidence="5">The sequence shown here is derived from an EMBL/GenBank/DDBJ whole genome shotgun (WGS) entry which is preliminary data.</text>
</comment>
<dbReference type="PANTHER" id="PTHR24305">
    <property type="entry name" value="CYTOCHROME P450"/>
    <property type="match status" value="1"/>
</dbReference>
<comment type="cofactor">
    <cofactor evidence="1">
        <name>heme</name>
        <dbReference type="ChEBI" id="CHEBI:30413"/>
    </cofactor>
</comment>
<dbReference type="InterPro" id="IPR017972">
    <property type="entry name" value="Cyt_P450_CS"/>
</dbReference>
<dbReference type="EMBL" id="JBFMKM010000008">
    <property type="protein sequence ID" value="KAL1305007.1"/>
    <property type="molecule type" value="Genomic_DNA"/>
</dbReference>
<dbReference type="PRINTS" id="PR00385">
    <property type="entry name" value="P450"/>
</dbReference>
<dbReference type="Proteomes" id="UP001562354">
    <property type="component" value="Unassembled WGS sequence"/>
</dbReference>
<organism evidence="5 6">
    <name type="scientific">Neodothiora populina</name>
    <dbReference type="NCBI Taxonomy" id="2781224"/>
    <lineage>
        <taxon>Eukaryota</taxon>
        <taxon>Fungi</taxon>
        <taxon>Dikarya</taxon>
        <taxon>Ascomycota</taxon>
        <taxon>Pezizomycotina</taxon>
        <taxon>Dothideomycetes</taxon>
        <taxon>Dothideomycetidae</taxon>
        <taxon>Dothideales</taxon>
        <taxon>Dothioraceae</taxon>
        <taxon>Neodothiora</taxon>
    </lineage>
</organism>
<evidence type="ECO:0000256" key="2">
    <source>
        <dbReference type="ARBA" id="ARBA00022723"/>
    </source>
</evidence>
<dbReference type="InterPro" id="IPR036396">
    <property type="entry name" value="Cyt_P450_sf"/>
</dbReference>
<keyword evidence="4" id="KW-0349">Heme</keyword>
<dbReference type="Pfam" id="PF00067">
    <property type="entry name" value="p450"/>
    <property type="match status" value="1"/>
</dbReference>
<comment type="similarity">
    <text evidence="4">Belongs to the cytochrome P450 family.</text>
</comment>
<dbReference type="RefSeq" id="XP_069201281.1">
    <property type="nucleotide sequence ID" value="XM_069343457.1"/>
</dbReference>
<keyword evidence="6" id="KW-1185">Reference proteome</keyword>
<evidence type="ECO:0000256" key="4">
    <source>
        <dbReference type="RuleBase" id="RU000461"/>
    </source>
</evidence>
<evidence type="ECO:0000256" key="1">
    <source>
        <dbReference type="ARBA" id="ARBA00001971"/>
    </source>
</evidence>
<dbReference type="CDD" id="cd11059">
    <property type="entry name" value="CYP_fungal"/>
    <property type="match status" value="1"/>
</dbReference>
<proteinExistence type="inferred from homology"/>
<dbReference type="InterPro" id="IPR050121">
    <property type="entry name" value="Cytochrome_P450_monoxygenase"/>
</dbReference>
<sequence>MFAIICVLLVFVVYYFVLQPFLISPLRKIPGPKSYAITKWRLAFEDYRGRRTRSIDSLHRKYGPVVRIGPNEVHFNSSTSLRKIYGAGSGFERTSFYRMFDVYGKQNLFTFESSKAHGARKKLLAHAYSKSEMLTSISPMIESRVQEYMEFLQNHIDKPNDIFTTLHYFSLDSITHFLYGAKFGGTFAVTGNAAHRALLLDILDPSRRKLSWFAVHLPKLTKWLYTRTATMEKMIAPLLPMSKPATYTAIRAHALQAFEMSKQAVAKNGLDDIKGQALIADLWPHHQRNKSGGLDDLELASECADHLLAGIDTTADSLMFLIWVLSLPENEMVQQKLSREVRNVSPDSPSHDFPSVRSAAQLPYLDAVIKETLRLYSPLPASEPRCMPNQATVIDGYSIPAGTIVCASAYSINRNDNVYEDPLEFDPDRWLDEKGQMTAKSSFAFSAGGRMCIGMHLATAEMTTLVTAIYRNYTTHIAPGFEGKSPAITSRFELFFDESMPHIEEHTCMINFKKIV</sequence>
<keyword evidence="4" id="KW-0560">Oxidoreductase</keyword>
<reference evidence="5 6" key="1">
    <citation type="submission" date="2024-07" db="EMBL/GenBank/DDBJ databases">
        <title>Draft sequence of the Neodothiora populina.</title>
        <authorList>
            <person name="Drown D.D."/>
            <person name="Schuette U.S."/>
            <person name="Buechlein A.B."/>
            <person name="Rusch D.R."/>
            <person name="Winton L.W."/>
            <person name="Adams G.A."/>
        </authorList>
    </citation>
    <scope>NUCLEOTIDE SEQUENCE [LARGE SCALE GENOMIC DNA]</scope>
    <source>
        <strain evidence="5 6">CPC 39397</strain>
    </source>
</reference>
<dbReference type="SUPFAM" id="SSF48264">
    <property type="entry name" value="Cytochrome P450"/>
    <property type="match status" value="1"/>
</dbReference>
<evidence type="ECO:0000313" key="5">
    <source>
        <dbReference type="EMBL" id="KAL1305007.1"/>
    </source>
</evidence>
<keyword evidence="4" id="KW-0503">Monooxygenase</keyword>
<keyword evidence="2 4" id="KW-0479">Metal-binding</keyword>
<name>A0ABR3PFR5_9PEZI</name>
<keyword evidence="3 4" id="KW-0408">Iron</keyword>
<dbReference type="PANTHER" id="PTHR24305:SF164">
    <property type="entry name" value="P450, PUTATIVE (EUROFUNG)-RELATED"/>
    <property type="match status" value="1"/>
</dbReference>
<evidence type="ECO:0008006" key="7">
    <source>
        <dbReference type="Google" id="ProtNLM"/>
    </source>
</evidence>
<dbReference type="PRINTS" id="PR00463">
    <property type="entry name" value="EP450I"/>
</dbReference>
<dbReference type="GeneID" id="95977608"/>
<dbReference type="Gene3D" id="1.10.630.10">
    <property type="entry name" value="Cytochrome P450"/>
    <property type="match status" value="1"/>
</dbReference>
<evidence type="ECO:0000256" key="3">
    <source>
        <dbReference type="ARBA" id="ARBA00023004"/>
    </source>
</evidence>
<evidence type="ECO:0000313" key="6">
    <source>
        <dbReference type="Proteomes" id="UP001562354"/>
    </source>
</evidence>
<gene>
    <name evidence="5" type="ORF">AAFC00_003908</name>
</gene>
<dbReference type="PROSITE" id="PS00086">
    <property type="entry name" value="CYTOCHROME_P450"/>
    <property type="match status" value="1"/>
</dbReference>